<evidence type="ECO:0000313" key="2">
    <source>
        <dbReference type="EMBL" id="KIY60595.1"/>
    </source>
</evidence>
<name>A0A0D7ARC4_9AGAR</name>
<dbReference type="Proteomes" id="UP000054007">
    <property type="component" value="Unassembled WGS sequence"/>
</dbReference>
<protein>
    <recommendedName>
        <fullName evidence="4">Zn(2)-C6 fungal-type domain-containing protein</fullName>
    </recommendedName>
</protein>
<evidence type="ECO:0008006" key="4">
    <source>
        <dbReference type="Google" id="ProtNLM"/>
    </source>
</evidence>
<organism evidence="2 3">
    <name type="scientific">Cylindrobasidium torrendii FP15055 ss-10</name>
    <dbReference type="NCBI Taxonomy" id="1314674"/>
    <lineage>
        <taxon>Eukaryota</taxon>
        <taxon>Fungi</taxon>
        <taxon>Dikarya</taxon>
        <taxon>Basidiomycota</taxon>
        <taxon>Agaricomycotina</taxon>
        <taxon>Agaricomycetes</taxon>
        <taxon>Agaricomycetidae</taxon>
        <taxon>Agaricales</taxon>
        <taxon>Marasmiineae</taxon>
        <taxon>Physalacriaceae</taxon>
        <taxon>Cylindrobasidium</taxon>
    </lineage>
</organism>
<evidence type="ECO:0000313" key="3">
    <source>
        <dbReference type="Proteomes" id="UP000054007"/>
    </source>
</evidence>
<feature type="compositionally biased region" description="Basic residues" evidence="1">
    <location>
        <begin position="38"/>
        <end position="54"/>
    </location>
</feature>
<accession>A0A0D7ARC4</accession>
<dbReference type="EMBL" id="KN881476">
    <property type="protein sequence ID" value="KIY60595.1"/>
    <property type="molecule type" value="Genomic_DNA"/>
</dbReference>
<feature type="non-terminal residue" evidence="2">
    <location>
        <position position="118"/>
    </location>
</feature>
<dbReference type="AlphaFoldDB" id="A0A0D7ARC4"/>
<keyword evidence="3" id="KW-1185">Reference proteome</keyword>
<proteinExistence type="predicted"/>
<gene>
    <name evidence="2" type="ORF">CYLTODRAFT_416035</name>
</gene>
<evidence type="ECO:0000256" key="1">
    <source>
        <dbReference type="SAM" id="MobiDB-lite"/>
    </source>
</evidence>
<feature type="region of interest" description="Disordered" evidence="1">
    <location>
        <begin position="30"/>
        <end position="64"/>
    </location>
</feature>
<sequence>MQGKPGLTCSRCRVRKIKCEELSTAGDEVLSVRETQPKRQKPAKGKGKAKKVKKSNKDEAWSSSDADSAIVLEPIRDTAMEISDSIRLATLTIGYLAGLVDREKVEPWMNDLADHYAA</sequence>
<reference evidence="2 3" key="1">
    <citation type="journal article" date="2015" name="Fungal Genet. Biol.">
        <title>Evolution of novel wood decay mechanisms in Agaricales revealed by the genome sequences of Fistulina hepatica and Cylindrobasidium torrendii.</title>
        <authorList>
            <person name="Floudas D."/>
            <person name="Held B.W."/>
            <person name="Riley R."/>
            <person name="Nagy L.G."/>
            <person name="Koehler G."/>
            <person name="Ransdell A.S."/>
            <person name="Younus H."/>
            <person name="Chow J."/>
            <person name="Chiniquy J."/>
            <person name="Lipzen A."/>
            <person name="Tritt A."/>
            <person name="Sun H."/>
            <person name="Haridas S."/>
            <person name="LaButti K."/>
            <person name="Ohm R.A."/>
            <person name="Kues U."/>
            <person name="Blanchette R.A."/>
            <person name="Grigoriev I.V."/>
            <person name="Minto R.E."/>
            <person name="Hibbett D.S."/>
        </authorList>
    </citation>
    <scope>NUCLEOTIDE SEQUENCE [LARGE SCALE GENOMIC DNA]</scope>
    <source>
        <strain evidence="2 3">FP15055 ss-10</strain>
    </source>
</reference>